<keyword evidence="1" id="KW-1133">Transmembrane helix</keyword>
<comment type="caution">
    <text evidence="2">The sequence shown here is derived from an EMBL/GenBank/DDBJ whole genome shotgun (WGS) entry which is preliminary data.</text>
</comment>
<dbReference type="GO" id="GO:0022857">
    <property type="term" value="F:transmembrane transporter activity"/>
    <property type="evidence" value="ECO:0007669"/>
    <property type="project" value="InterPro"/>
</dbReference>
<accession>A0A9D1AD58</accession>
<reference evidence="2" key="1">
    <citation type="submission" date="2020-10" db="EMBL/GenBank/DDBJ databases">
        <authorList>
            <person name="Gilroy R."/>
        </authorList>
    </citation>
    <scope>NUCLEOTIDE SEQUENCE</scope>
    <source>
        <strain evidence="2">ChiSjej4B22-8148</strain>
    </source>
</reference>
<dbReference type="AlphaFoldDB" id="A0A9D1AD58"/>
<dbReference type="EMBL" id="DVGK01000058">
    <property type="protein sequence ID" value="HIR13254.1"/>
    <property type="molecule type" value="Genomic_DNA"/>
</dbReference>
<reference evidence="2" key="2">
    <citation type="journal article" date="2021" name="PeerJ">
        <title>Extensive microbial diversity within the chicken gut microbiome revealed by metagenomics and culture.</title>
        <authorList>
            <person name="Gilroy R."/>
            <person name="Ravi A."/>
            <person name="Getino M."/>
            <person name="Pursley I."/>
            <person name="Horton D.L."/>
            <person name="Alikhan N.F."/>
            <person name="Baker D."/>
            <person name="Gharbi K."/>
            <person name="Hall N."/>
            <person name="Watson M."/>
            <person name="Adriaenssens E.M."/>
            <person name="Foster-Nyarko E."/>
            <person name="Jarju S."/>
            <person name="Secka A."/>
            <person name="Antonio M."/>
            <person name="Oren A."/>
            <person name="Chaudhuri R.R."/>
            <person name="La Ragione R."/>
            <person name="Hildebrand F."/>
            <person name="Pallen M.J."/>
        </authorList>
    </citation>
    <scope>NUCLEOTIDE SEQUENCE</scope>
    <source>
        <strain evidence="2">ChiSjej4B22-8148</strain>
    </source>
</reference>
<evidence type="ECO:0000313" key="2">
    <source>
        <dbReference type="EMBL" id="HIR13254.1"/>
    </source>
</evidence>
<evidence type="ECO:0000313" key="3">
    <source>
        <dbReference type="Proteomes" id="UP000886757"/>
    </source>
</evidence>
<proteinExistence type="predicted"/>
<keyword evidence="1" id="KW-0472">Membrane</keyword>
<feature type="transmembrane region" description="Helical" evidence="1">
    <location>
        <begin position="71"/>
        <end position="89"/>
    </location>
</feature>
<keyword evidence="1" id="KW-0812">Transmembrane</keyword>
<feature type="transmembrane region" description="Helical" evidence="1">
    <location>
        <begin position="6"/>
        <end position="29"/>
    </location>
</feature>
<sequence length="180" mass="19129">MKHLSVRHLTFLGICVALNYVGAALALVLRLPIYLDAFGTVLAAFLLGPVYGAGVGTVSALLNFLISDPYALYYAPVQILLGLLAGVLYRNGWLRGKKFPAGLVFLTVPGTAVSSFITAYLFGGITSSGSSLLVQLLHHAGLNLTASVFVVQILTDGLDRLILVCCMLALVRAIPARLRQ</sequence>
<feature type="transmembrane region" description="Helical" evidence="1">
    <location>
        <begin position="134"/>
        <end position="154"/>
    </location>
</feature>
<name>A0A9D1AD58_9FIRM</name>
<dbReference type="Pfam" id="PF12822">
    <property type="entry name" value="ECF_trnsprt"/>
    <property type="match status" value="1"/>
</dbReference>
<feature type="transmembrane region" description="Helical" evidence="1">
    <location>
        <begin position="41"/>
        <end position="65"/>
    </location>
</feature>
<dbReference type="Proteomes" id="UP000886757">
    <property type="component" value="Unassembled WGS sequence"/>
</dbReference>
<gene>
    <name evidence="2" type="ORF">IAB31_04945</name>
</gene>
<evidence type="ECO:0000256" key="1">
    <source>
        <dbReference type="SAM" id="Phobius"/>
    </source>
</evidence>
<feature type="transmembrane region" description="Helical" evidence="1">
    <location>
        <begin position="101"/>
        <end position="122"/>
    </location>
</feature>
<organism evidence="2 3">
    <name type="scientific">Candidatus Choladousia intestinavium</name>
    <dbReference type="NCBI Taxonomy" id="2840727"/>
    <lineage>
        <taxon>Bacteria</taxon>
        <taxon>Bacillati</taxon>
        <taxon>Bacillota</taxon>
        <taxon>Clostridia</taxon>
        <taxon>Lachnospirales</taxon>
        <taxon>Lachnospiraceae</taxon>
        <taxon>Lachnospiraceae incertae sedis</taxon>
        <taxon>Candidatus Choladousia</taxon>
    </lineage>
</organism>
<protein>
    <submittedName>
        <fullName evidence="2">ECF transporter S component</fullName>
    </submittedName>
</protein>
<dbReference type="InterPro" id="IPR024529">
    <property type="entry name" value="ECF_trnsprt_substrate-spec"/>
</dbReference>
<dbReference type="Gene3D" id="1.10.1760.20">
    <property type="match status" value="1"/>
</dbReference>